<accession>A0A0M2GZU9</accession>
<organism evidence="3 4">
    <name type="scientific">Streptomyces variegatus</name>
    <dbReference type="NCBI Taxonomy" id="284040"/>
    <lineage>
        <taxon>Bacteria</taxon>
        <taxon>Bacillati</taxon>
        <taxon>Actinomycetota</taxon>
        <taxon>Actinomycetes</taxon>
        <taxon>Kitasatosporales</taxon>
        <taxon>Streptomycetaceae</taxon>
        <taxon>Streptomyces</taxon>
    </lineage>
</organism>
<dbReference type="PROSITE" id="PS51257">
    <property type="entry name" value="PROKAR_LIPOPROTEIN"/>
    <property type="match status" value="1"/>
</dbReference>
<keyword evidence="2" id="KW-0732">Signal</keyword>
<evidence type="ECO:0008006" key="5">
    <source>
        <dbReference type="Google" id="ProtNLM"/>
    </source>
</evidence>
<dbReference type="Proteomes" id="UP000034786">
    <property type="component" value="Unassembled WGS sequence"/>
</dbReference>
<proteinExistence type="predicted"/>
<protein>
    <recommendedName>
        <fullName evidence="5">Lipoprotein</fullName>
    </recommendedName>
</protein>
<evidence type="ECO:0000256" key="2">
    <source>
        <dbReference type="SAM" id="SignalP"/>
    </source>
</evidence>
<dbReference type="PATRIC" id="fig|284040.3.peg.1048"/>
<feature type="chain" id="PRO_5039365590" description="Lipoprotein" evidence="2">
    <location>
        <begin position="25"/>
        <end position="215"/>
    </location>
</feature>
<dbReference type="STRING" id="284040.UK15_05055"/>
<feature type="signal peptide" evidence="2">
    <location>
        <begin position="1"/>
        <end position="24"/>
    </location>
</feature>
<evidence type="ECO:0000256" key="1">
    <source>
        <dbReference type="SAM" id="MobiDB-lite"/>
    </source>
</evidence>
<reference evidence="4" key="1">
    <citation type="submission" date="2015-02" db="EMBL/GenBank/DDBJ databases">
        <authorList>
            <person name="Ju K.-S."/>
            <person name="Doroghazi J.R."/>
            <person name="Metcalf W."/>
        </authorList>
    </citation>
    <scope>NUCLEOTIDE SEQUENCE [LARGE SCALE GENOMIC DNA]</scope>
    <source>
        <strain evidence="4">NRRL B-16380</strain>
    </source>
</reference>
<gene>
    <name evidence="3" type="ORF">UK15_05055</name>
</gene>
<keyword evidence="4" id="KW-1185">Reference proteome</keyword>
<dbReference type="RefSeq" id="WP_031132491.1">
    <property type="nucleotide sequence ID" value="NZ_JBMVBE010000002.1"/>
</dbReference>
<feature type="region of interest" description="Disordered" evidence="1">
    <location>
        <begin position="66"/>
        <end position="102"/>
    </location>
</feature>
<name>A0A0M2GZU9_9ACTN</name>
<evidence type="ECO:0000313" key="4">
    <source>
        <dbReference type="Proteomes" id="UP000034786"/>
    </source>
</evidence>
<sequence>MRGTNRRARTAGLVIGALVTGLTACTGGAGGDRADQGRKAGQAVTKACADGTFTWSHVTERDRLTGVSGPERLGRGGGALQNPVRRVHTPSPSVRADGPAPPAAEILFSLGKRTGEIDSDARTLAEAGGDTWSFTDVRQPAPELDDDRVTPRAAGEFVQYAGVREVSADFRYTCPDGRTVSGHARNWTVDLAGLTDCDERPDSALAREVTRRSCA</sequence>
<dbReference type="EMBL" id="JYJH01000002">
    <property type="protein sequence ID" value="KJK41146.1"/>
    <property type="molecule type" value="Genomic_DNA"/>
</dbReference>
<evidence type="ECO:0000313" key="3">
    <source>
        <dbReference type="EMBL" id="KJK41146.1"/>
    </source>
</evidence>
<comment type="caution">
    <text evidence="3">The sequence shown here is derived from an EMBL/GenBank/DDBJ whole genome shotgun (WGS) entry which is preliminary data.</text>
</comment>
<dbReference type="AlphaFoldDB" id="A0A0M2GZU9"/>